<dbReference type="InterPro" id="IPR006015">
    <property type="entry name" value="Universal_stress_UspA"/>
</dbReference>
<evidence type="ECO:0000313" key="4">
    <source>
        <dbReference type="Proteomes" id="UP000270530"/>
    </source>
</evidence>
<dbReference type="AlphaFoldDB" id="A0A2Z6E6I4"/>
<sequence>MGARLAKRWQGTLTACHVPPALRPLSGAPVEPTVLSLLYEDDTDAPARAARDFHAWAATMGVDHAHWVQAASGIAQTLHVLGAWHDLAVMQRELIPAEHLVDVLGEALLGARIPCLIIPAGRAADVYARVLIGWNGRQEAAHALRAALPLLAEAREVVLADGSHPAEDDLKAWPPFAPREYLLGHGIEAHAKRLRADPKEAGAALLREAEGYDLLVIGAYSHSRTRERLLGGATRHVLAHAQLPLLMMH</sequence>
<reference evidence="4" key="1">
    <citation type="submission" date="2018-04" db="EMBL/GenBank/DDBJ databases">
        <authorList>
            <person name="Watanabe M."/>
            <person name="Kojima H."/>
        </authorList>
    </citation>
    <scope>NUCLEOTIDE SEQUENCE [LARGE SCALE GENOMIC DNA]</scope>
    <source>
        <strain evidence="4">Dysh456</strain>
    </source>
</reference>
<dbReference type="KEGG" id="rbd:ALSL_1658"/>
<organism evidence="3 4">
    <name type="scientific">Aerosticca soli</name>
    <dbReference type="NCBI Taxonomy" id="2010829"/>
    <lineage>
        <taxon>Bacteria</taxon>
        <taxon>Pseudomonadati</taxon>
        <taxon>Pseudomonadota</taxon>
        <taxon>Gammaproteobacteria</taxon>
        <taxon>Lysobacterales</taxon>
        <taxon>Rhodanobacteraceae</taxon>
        <taxon>Aerosticca</taxon>
    </lineage>
</organism>
<feature type="domain" description="UspA" evidence="2">
    <location>
        <begin position="129"/>
        <end position="248"/>
    </location>
</feature>
<dbReference type="InterPro" id="IPR006016">
    <property type="entry name" value="UspA"/>
</dbReference>
<evidence type="ECO:0000259" key="2">
    <source>
        <dbReference type="Pfam" id="PF00582"/>
    </source>
</evidence>
<keyword evidence="4" id="KW-1185">Reference proteome</keyword>
<reference evidence="4" key="2">
    <citation type="submission" date="2018-06" db="EMBL/GenBank/DDBJ databases">
        <title>Genome sequence of Rhodanobacteraceae bacterium strain Dysh456.</title>
        <authorList>
            <person name="Fukui M."/>
        </authorList>
    </citation>
    <scope>NUCLEOTIDE SEQUENCE [LARGE SCALE GENOMIC DNA]</scope>
    <source>
        <strain evidence="4">Dysh456</strain>
    </source>
</reference>
<evidence type="ECO:0000256" key="1">
    <source>
        <dbReference type="ARBA" id="ARBA00008791"/>
    </source>
</evidence>
<comment type="similarity">
    <text evidence="1">Belongs to the universal stress protein A family.</text>
</comment>
<evidence type="ECO:0000313" key="3">
    <source>
        <dbReference type="EMBL" id="BBD80311.1"/>
    </source>
</evidence>
<proteinExistence type="inferred from homology"/>
<name>A0A2Z6E6I4_9GAMM</name>
<dbReference type="Gene3D" id="3.40.50.12370">
    <property type="match status" value="1"/>
</dbReference>
<dbReference type="SUPFAM" id="SSF52402">
    <property type="entry name" value="Adenine nucleotide alpha hydrolases-like"/>
    <property type="match status" value="1"/>
</dbReference>
<dbReference type="EMBL" id="AP018560">
    <property type="protein sequence ID" value="BBD80311.1"/>
    <property type="molecule type" value="Genomic_DNA"/>
</dbReference>
<protein>
    <submittedName>
        <fullName evidence="3">Universal stress protein UspA and related nucleotide-binding proteins</fullName>
    </submittedName>
</protein>
<accession>A0A2Z6E6I4</accession>
<dbReference type="Proteomes" id="UP000270530">
    <property type="component" value="Chromosome"/>
</dbReference>
<dbReference type="PRINTS" id="PR01438">
    <property type="entry name" value="UNVRSLSTRESS"/>
</dbReference>
<dbReference type="CDD" id="cd00293">
    <property type="entry name" value="USP-like"/>
    <property type="match status" value="1"/>
</dbReference>
<dbReference type="Pfam" id="PF00582">
    <property type="entry name" value="Usp"/>
    <property type="match status" value="1"/>
</dbReference>
<gene>
    <name evidence="3" type="ORF">ALSL_1658</name>
</gene>